<organism evidence="1">
    <name type="scientific">mine drainage metagenome</name>
    <dbReference type="NCBI Taxonomy" id="410659"/>
    <lineage>
        <taxon>unclassified sequences</taxon>
        <taxon>metagenomes</taxon>
        <taxon>ecological metagenomes</taxon>
    </lineage>
</organism>
<reference evidence="1" key="2">
    <citation type="journal article" date="2014" name="ISME J.">
        <title>Microbial stratification in low pH oxic and suboxic macroscopic growths along an acid mine drainage.</title>
        <authorList>
            <person name="Mendez-Garcia C."/>
            <person name="Mesa V."/>
            <person name="Sprenger R.R."/>
            <person name="Richter M."/>
            <person name="Diez M.S."/>
            <person name="Solano J."/>
            <person name="Bargiela R."/>
            <person name="Golyshina O.V."/>
            <person name="Manteca A."/>
            <person name="Ramos J.L."/>
            <person name="Gallego J.R."/>
            <person name="Llorente I."/>
            <person name="Martins Dos Santos V.A."/>
            <person name="Jensen O.N."/>
            <person name="Pelaez A.I."/>
            <person name="Sanchez J."/>
            <person name="Ferrer M."/>
        </authorList>
    </citation>
    <scope>NUCLEOTIDE SEQUENCE</scope>
</reference>
<comment type="caution">
    <text evidence="1">The sequence shown here is derived from an EMBL/GenBank/DDBJ whole genome shotgun (WGS) entry which is preliminary data.</text>
</comment>
<feature type="non-terminal residue" evidence="1">
    <location>
        <position position="1"/>
    </location>
</feature>
<sequence length="180" mass="19917">APRRTIFRTGGVESAEKGMLPPVERTARSIAAYLLDNGFSPDLLYRWLDGYMRNNEEPNLTELFIQAKDMVSKSLSRPYEVVVPCVAPIQINKLPSAVSWMNPSETAAFISDLSLQGPKPRQNGSLVLRVVARDNWAAIEAANDLVVRVVARMQVGFPKRVSLAPVGKAYIKGTSKEFEL</sequence>
<gene>
    <name evidence="1" type="ORF">B1A_18350</name>
</gene>
<dbReference type="AlphaFoldDB" id="T1A0G1"/>
<accession>T1A0G1</accession>
<protein>
    <submittedName>
        <fullName evidence="1">Integrase, catalytic region</fullName>
    </submittedName>
</protein>
<reference evidence="1" key="1">
    <citation type="submission" date="2013-08" db="EMBL/GenBank/DDBJ databases">
        <authorList>
            <person name="Mendez C."/>
            <person name="Richter M."/>
            <person name="Ferrer M."/>
            <person name="Sanchez J."/>
        </authorList>
    </citation>
    <scope>NUCLEOTIDE SEQUENCE</scope>
</reference>
<feature type="non-terminal residue" evidence="1">
    <location>
        <position position="180"/>
    </location>
</feature>
<name>T1A0G1_9ZZZZ</name>
<dbReference type="EMBL" id="AUZX01013534">
    <property type="protein sequence ID" value="EQD35315.1"/>
    <property type="molecule type" value="Genomic_DNA"/>
</dbReference>
<proteinExistence type="predicted"/>
<evidence type="ECO:0000313" key="1">
    <source>
        <dbReference type="EMBL" id="EQD35315.1"/>
    </source>
</evidence>